<name>L5JUC8_PTEAL</name>
<dbReference type="AlphaFoldDB" id="L5JUC8"/>
<dbReference type="InterPro" id="IPR021859">
    <property type="entry name" value="XTBD"/>
</dbReference>
<dbReference type="FunCoup" id="L5JUC8">
    <property type="interactions" value="1921"/>
</dbReference>
<dbReference type="Pfam" id="PF11952">
    <property type="entry name" value="XTBD"/>
    <property type="match status" value="1"/>
</dbReference>
<dbReference type="InParanoid" id="L5JUC8"/>
<evidence type="ECO:0000259" key="2">
    <source>
        <dbReference type="PROSITE" id="PS51827"/>
    </source>
</evidence>
<organism evidence="3 4">
    <name type="scientific">Pteropus alecto</name>
    <name type="common">Black flying fox</name>
    <dbReference type="NCBI Taxonomy" id="9402"/>
    <lineage>
        <taxon>Eukaryota</taxon>
        <taxon>Metazoa</taxon>
        <taxon>Chordata</taxon>
        <taxon>Craniata</taxon>
        <taxon>Vertebrata</taxon>
        <taxon>Euteleostomi</taxon>
        <taxon>Mammalia</taxon>
        <taxon>Eutheria</taxon>
        <taxon>Laurasiatheria</taxon>
        <taxon>Chiroptera</taxon>
        <taxon>Yinpterochiroptera</taxon>
        <taxon>Pteropodoidea</taxon>
        <taxon>Pteropodidae</taxon>
        <taxon>Pteropodinae</taxon>
        <taxon>Pteropus</taxon>
    </lineage>
</organism>
<evidence type="ECO:0000256" key="1">
    <source>
        <dbReference type="ARBA" id="ARBA00010053"/>
    </source>
</evidence>
<dbReference type="eggNOG" id="ENOG502S4FT">
    <property type="taxonomic scope" value="Eukaryota"/>
</dbReference>
<keyword evidence="4" id="KW-1185">Reference proteome</keyword>
<dbReference type="PANTHER" id="PTHR48430:SF1">
    <property type="entry name" value="PARTNER OF XRN-2 PROTEIN 1"/>
    <property type="match status" value="1"/>
</dbReference>
<evidence type="ECO:0000313" key="3">
    <source>
        <dbReference type="EMBL" id="ELK03084.1"/>
    </source>
</evidence>
<accession>L5JUC8</accession>
<dbReference type="EMBL" id="KB031114">
    <property type="protein sequence ID" value="ELK03084.1"/>
    <property type="molecule type" value="Genomic_DNA"/>
</dbReference>
<sequence length="172" mass="19331">MVGGEAAAAVEELISGVRQATDFAEQFRSYSESEKQWRARMEFILRHLPDYRDPPDGGGRLDQLLSLSMVWANHLFLGCSYNKDLLEKVMEMANGIEVEDLPQFTTRSELMKKVLSIYVDSEQQQALNNAAPVKRQAVLERGQKQNIQDGGKGSADDQPYSKLVSTVVLRTH</sequence>
<protein>
    <submittedName>
        <fullName evidence="3">CDKN2AIP N-terminal-like protein</fullName>
    </submittedName>
</protein>
<dbReference type="PANTHER" id="PTHR48430">
    <property type="entry name" value="PARTNER OF XRN-2 PROTEIN 1"/>
    <property type="match status" value="1"/>
</dbReference>
<gene>
    <name evidence="3" type="ORF">PAL_GLEAN10016862</name>
</gene>
<feature type="domain" description="XRN2-binding (XTBD)" evidence="2">
    <location>
        <begin position="24"/>
        <end position="118"/>
    </location>
</feature>
<comment type="similarity">
    <text evidence="1">Belongs to the CARF family.</text>
</comment>
<dbReference type="PROSITE" id="PS51827">
    <property type="entry name" value="XTBD"/>
    <property type="match status" value="1"/>
</dbReference>
<evidence type="ECO:0000313" key="4">
    <source>
        <dbReference type="Proteomes" id="UP000010552"/>
    </source>
</evidence>
<reference evidence="4" key="1">
    <citation type="journal article" date="2013" name="Science">
        <title>Comparative analysis of bat genomes provides insight into the evolution of flight and immunity.</title>
        <authorList>
            <person name="Zhang G."/>
            <person name="Cowled C."/>
            <person name="Shi Z."/>
            <person name="Huang Z."/>
            <person name="Bishop-Lilly K.A."/>
            <person name="Fang X."/>
            <person name="Wynne J.W."/>
            <person name="Xiong Z."/>
            <person name="Baker M.L."/>
            <person name="Zhao W."/>
            <person name="Tachedjian M."/>
            <person name="Zhu Y."/>
            <person name="Zhou P."/>
            <person name="Jiang X."/>
            <person name="Ng J."/>
            <person name="Yang L."/>
            <person name="Wu L."/>
            <person name="Xiao J."/>
            <person name="Feng Y."/>
            <person name="Chen Y."/>
            <person name="Sun X."/>
            <person name="Zhang Y."/>
            <person name="Marsh G.A."/>
            <person name="Crameri G."/>
            <person name="Broder C.C."/>
            <person name="Frey K.G."/>
            <person name="Wang L.F."/>
            <person name="Wang J."/>
        </authorList>
    </citation>
    <scope>NUCLEOTIDE SEQUENCE [LARGE SCALE GENOMIC DNA]</scope>
</reference>
<proteinExistence type="inferred from homology"/>
<dbReference type="Proteomes" id="UP000010552">
    <property type="component" value="Unassembled WGS sequence"/>
</dbReference>